<keyword evidence="3" id="KW-1185">Reference proteome</keyword>
<feature type="compositionally biased region" description="Pro residues" evidence="1">
    <location>
        <begin position="137"/>
        <end position="147"/>
    </location>
</feature>
<evidence type="ECO:0000313" key="2">
    <source>
        <dbReference type="EMBL" id="EMD41270.1"/>
    </source>
</evidence>
<dbReference type="AlphaFoldDB" id="M2RA21"/>
<feature type="region of interest" description="Disordered" evidence="1">
    <location>
        <begin position="131"/>
        <end position="176"/>
    </location>
</feature>
<feature type="region of interest" description="Disordered" evidence="1">
    <location>
        <begin position="41"/>
        <end position="64"/>
    </location>
</feature>
<feature type="compositionally biased region" description="Polar residues" evidence="1">
    <location>
        <begin position="357"/>
        <end position="384"/>
    </location>
</feature>
<dbReference type="EMBL" id="KB445791">
    <property type="protein sequence ID" value="EMD41270.1"/>
    <property type="molecule type" value="Genomic_DNA"/>
</dbReference>
<proteinExistence type="predicted"/>
<gene>
    <name evidence="2" type="ORF">CERSUDRAFT_89844</name>
</gene>
<protein>
    <submittedName>
        <fullName evidence="2">Uncharacterized protein</fullName>
    </submittedName>
</protein>
<feature type="region of interest" description="Disordered" evidence="1">
    <location>
        <begin position="344"/>
        <end position="392"/>
    </location>
</feature>
<evidence type="ECO:0000313" key="3">
    <source>
        <dbReference type="Proteomes" id="UP000016930"/>
    </source>
</evidence>
<feature type="compositionally biased region" description="Polar residues" evidence="1">
    <location>
        <begin position="54"/>
        <end position="64"/>
    </location>
</feature>
<dbReference type="HOGENOM" id="CLU_594462_0_0_1"/>
<dbReference type="OrthoDB" id="10680325at2759"/>
<accession>M2RA21</accession>
<organism evidence="2 3">
    <name type="scientific">Ceriporiopsis subvermispora (strain B)</name>
    <name type="common">White-rot fungus</name>
    <name type="synonym">Gelatoporia subvermispora</name>
    <dbReference type="NCBI Taxonomy" id="914234"/>
    <lineage>
        <taxon>Eukaryota</taxon>
        <taxon>Fungi</taxon>
        <taxon>Dikarya</taxon>
        <taxon>Basidiomycota</taxon>
        <taxon>Agaricomycotina</taxon>
        <taxon>Agaricomycetes</taxon>
        <taxon>Polyporales</taxon>
        <taxon>Gelatoporiaceae</taxon>
        <taxon>Gelatoporia</taxon>
    </lineage>
</organism>
<sequence length="460" mass="49465">MTRSKSQKQTAKTAKVVHECMTEHCDFRHQKKWSIRRHYERDHSTKKGKVNAGQPGNTEHSQGLASGMLANLPFLSLPNCIRLAAELVEQAQRDAPVGQTAGLTRQQTKDIASQLLAHITSNMVEKCDTLPEMFAPPSLPGSPPPVYDPDSAPSTPDVQPQAGSTEHGNEEHEAMAPARPAAPVPRRVPSILASPPQALPVLENLVRSISTRPPSVVLRSNVVNEQAEEQFSDASAADHLASWASFDHQSLSAMLRSDTMMSFSSDMFYGSQVEASDISMIASSSVSMASVHGPTTPDFSALDATLSYHMSTDFQEYLEPTFDFAQVHGMDYSMSSGDSWGSSALSPGDVAGPSHLPESSSYHDLSYGQSYQQTGTSCPGNTPGPSLHEHSMLSVSDCNGSAQYVFGTPTASSNDLNVISGATSPFSSSSLDTIMHSAQSYCSDHEFGFSPINFSDNFQI</sequence>
<reference evidence="2 3" key="1">
    <citation type="journal article" date="2012" name="Proc. Natl. Acad. Sci. U.S.A.">
        <title>Comparative genomics of Ceriporiopsis subvermispora and Phanerochaete chrysosporium provide insight into selective ligninolysis.</title>
        <authorList>
            <person name="Fernandez-Fueyo E."/>
            <person name="Ruiz-Duenas F.J."/>
            <person name="Ferreira P."/>
            <person name="Floudas D."/>
            <person name="Hibbett D.S."/>
            <person name="Canessa P."/>
            <person name="Larrondo L.F."/>
            <person name="James T.Y."/>
            <person name="Seelenfreund D."/>
            <person name="Lobos S."/>
            <person name="Polanco R."/>
            <person name="Tello M."/>
            <person name="Honda Y."/>
            <person name="Watanabe T."/>
            <person name="Watanabe T."/>
            <person name="Ryu J.S."/>
            <person name="Kubicek C.P."/>
            <person name="Schmoll M."/>
            <person name="Gaskell J."/>
            <person name="Hammel K.E."/>
            <person name="St John F.J."/>
            <person name="Vanden Wymelenberg A."/>
            <person name="Sabat G."/>
            <person name="Splinter BonDurant S."/>
            <person name="Syed K."/>
            <person name="Yadav J.S."/>
            <person name="Doddapaneni H."/>
            <person name="Subramanian V."/>
            <person name="Lavin J.L."/>
            <person name="Oguiza J.A."/>
            <person name="Perez G."/>
            <person name="Pisabarro A.G."/>
            <person name="Ramirez L."/>
            <person name="Santoyo F."/>
            <person name="Master E."/>
            <person name="Coutinho P.M."/>
            <person name="Henrissat B."/>
            <person name="Lombard V."/>
            <person name="Magnuson J.K."/>
            <person name="Kuees U."/>
            <person name="Hori C."/>
            <person name="Igarashi K."/>
            <person name="Samejima M."/>
            <person name="Held B.W."/>
            <person name="Barry K.W."/>
            <person name="LaButti K.M."/>
            <person name="Lapidus A."/>
            <person name="Lindquist E.A."/>
            <person name="Lucas S.M."/>
            <person name="Riley R."/>
            <person name="Salamov A.A."/>
            <person name="Hoffmeister D."/>
            <person name="Schwenk D."/>
            <person name="Hadar Y."/>
            <person name="Yarden O."/>
            <person name="de Vries R.P."/>
            <person name="Wiebenga A."/>
            <person name="Stenlid J."/>
            <person name="Eastwood D."/>
            <person name="Grigoriev I.V."/>
            <person name="Berka R.M."/>
            <person name="Blanchette R.A."/>
            <person name="Kersten P."/>
            <person name="Martinez A.T."/>
            <person name="Vicuna R."/>
            <person name="Cullen D."/>
        </authorList>
    </citation>
    <scope>NUCLEOTIDE SEQUENCE [LARGE SCALE GENOMIC DNA]</scope>
    <source>
        <strain evidence="2 3">B</strain>
    </source>
</reference>
<feature type="compositionally biased region" description="Polar residues" evidence="1">
    <location>
        <begin position="152"/>
        <end position="166"/>
    </location>
</feature>
<name>M2RA21_CERS8</name>
<dbReference type="Proteomes" id="UP000016930">
    <property type="component" value="Unassembled WGS sequence"/>
</dbReference>
<evidence type="ECO:0000256" key="1">
    <source>
        <dbReference type="SAM" id="MobiDB-lite"/>
    </source>
</evidence>